<accession>A0A832YWY8</accession>
<sequence>LVKSIEIVTENLDTVIRELSECDCDFMLIDTPGQMEVFVFRDLAPRLVKSLREVSDRIAAVFVVDASLIRNPEDYAFLAVMSIALQLRLGVDVVPVLNKVDTVSHMEFVGDVISDVDIVRKALKDKGLYGEMMIQILDTIWLYGKAVRVPKVSALRIEGLEELHRLVHEVTCSCGDLT</sequence>
<organism evidence="5 6">
    <name type="scientific">Ignisphaera aggregans</name>
    <dbReference type="NCBI Taxonomy" id="334771"/>
    <lineage>
        <taxon>Archaea</taxon>
        <taxon>Thermoproteota</taxon>
        <taxon>Thermoprotei</taxon>
        <taxon>Desulfurococcales</taxon>
        <taxon>Desulfurococcaceae</taxon>
        <taxon>Ignisphaera</taxon>
    </lineage>
</organism>
<dbReference type="EMBL" id="DQTV01000028">
    <property type="protein sequence ID" value="HIP56673.1"/>
    <property type="molecule type" value="Genomic_DNA"/>
</dbReference>
<dbReference type="GO" id="GO:0003924">
    <property type="term" value="F:GTPase activity"/>
    <property type="evidence" value="ECO:0007669"/>
    <property type="project" value="TreeGrafter"/>
</dbReference>
<dbReference type="InterPro" id="IPR027417">
    <property type="entry name" value="P-loop_NTPase"/>
</dbReference>
<keyword evidence="3" id="KW-0378">Hydrolase</keyword>
<dbReference type="AlphaFoldDB" id="A0A832YWY8"/>
<comment type="caution">
    <text evidence="5">The sequence shown here is derived from an EMBL/GenBank/DDBJ whole genome shotgun (WGS) entry which is preliminary data.</text>
</comment>
<dbReference type="SUPFAM" id="SSF52540">
    <property type="entry name" value="P-loop containing nucleoside triphosphate hydrolases"/>
    <property type="match status" value="1"/>
</dbReference>
<evidence type="ECO:0000256" key="3">
    <source>
        <dbReference type="ARBA" id="ARBA00022801"/>
    </source>
</evidence>
<dbReference type="PANTHER" id="PTHR21231">
    <property type="entry name" value="XPA-BINDING PROTEIN 1-RELATED"/>
    <property type="match status" value="1"/>
</dbReference>
<dbReference type="GO" id="GO:0005525">
    <property type="term" value="F:GTP binding"/>
    <property type="evidence" value="ECO:0007669"/>
    <property type="project" value="UniProtKB-KW"/>
</dbReference>
<reference evidence="5" key="1">
    <citation type="journal article" date="2020" name="ISME J.">
        <title>Gammaproteobacteria mediating utilization of methyl-, sulfur- and petroleum organic compounds in deep ocean hydrothermal plumes.</title>
        <authorList>
            <person name="Zhou Z."/>
            <person name="Liu Y."/>
            <person name="Pan J."/>
            <person name="Cron B.R."/>
            <person name="Toner B.M."/>
            <person name="Anantharaman K."/>
            <person name="Breier J.A."/>
            <person name="Dick G.J."/>
            <person name="Li M."/>
        </authorList>
    </citation>
    <scope>NUCLEOTIDE SEQUENCE</scope>
    <source>
        <strain evidence="5">SZUA-1435</strain>
    </source>
</reference>
<evidence type="ECO:0000313" key="5">
    <source>
        <dbReference type="EMBL" id="HIP56673.1"/>
    </source>
</evidence>
<dbReference type="Proteomes" id="UP000605805">
    <property type="component" value="Unassembled WGS sequence"/>
</dbReference>
<keyword evidence="4" id="KW-0342">GTP-binding</keyword>
<comment type="similarity">
    <text evidence="1">Belongs to the GPN-loop GTPase family.</text>
</comment>
<proteinExistence type="inferred from homology"/>
<keyword evidence="2" id="KW-0547">Nucleotide-binding</keyword>
<protein>
    <recommendedName>
        <fullName evidence="7">GTPase</fullName>
    </recommendedName>
</protein>
<dbReference type="PANTHER" id="PTHR21231:SF8">
    <property type="entry name" value="GPN-LOOP GTPASE 1"/>
    <property type="match status" value="1"/>
</dbReference>
<name>A0A832YWY8_9CREN</name>
<evidence type="ECO:0000256" key="2">
    <source>
        <dbReference type="ARBA" id="ARBA00022741"/>
    </source>
</evidence>
<dbReference type="Gene3D" id="3.40.50.300">
    <property type="entry name" value="P-loop containing nucleotide triphosphate hydrolases"/>
    <property type="match status" value="1"/>
</dbReference>
<dbReference type="InterPro" id="IPR004130">
    <property type="entry name" value="Gpn"/>
</dbReference>
<feature type="non-terminal residue" evidence="5">
    <location>
        <position position="1"/>
    </location>
</feature>
<evidence type="ECO:0000256" key="1">
    <source>
        <dbReference type="ARBA" id="ARBA00005290"/>
    </source>
</evidence>
<dbReference type="Pfam" id="PF03029">
    <property type="entry name" value="ATP_bind_1"/>
    <property type="match status" value="1"/>
</dbReference>
<evidence type="ECO:0008006" key="7">
    <source>
        <dbReference type="Google" id="ProtNLM"/>
    </source>
</evidence>
<gene>
    <name evidence="5" type="ORF">EYH02_01170</name>
</gene>
<evidence type="ECO:0000313" key="6">
    <source>
        <dbReference type="Proteomes" id="UP000605805"/>
    </source>
</evidence>
<evidence type="ECO:0000256" key="4">
    <source>
        <dbReference type="ARBA" id="ARBA00023134"/>
    </source>
</evidence>